<dbReference type="InterPro" id="IPR036388">
    <property type="entry name" value="WH-like_DNA-bd_sf"/>
</dbReference>
<feature type="region of interest" description="Disordered" evidence="1">
    <location>
        <begin position="196"/>
        <end position="225"/>
    </location>
</feature>
<feature type="compositionally biased region" description="Basic and acidic residues" evidence="1">
    <location>
        <begin position="108"/>
        <end position="118"/>
    </location>
</feature>
<organism evidence="2">
    <name type="scientific">hydrocarbon metagenome</name>
    <dbReference type="NCBI Taxonomy" id="938273"/>
    <lineage>
        <taxon>unclassified sequences</taxon>
        <taxon>metagenomes</taxon>
        <taxon>ecological metagenomes</taxon>
    </lineage>
</organism>
<dbReference type="Gene3D" id="1.10.10.10">
    <property type="entry name" value="Winged helix-like DNA-binding domain superfamily/Winged helix DNA-binding domain"/>
    <property type="match status" value="1"/>
</dbReference>
<protein>
    <submittedName>
        <fullName evidence="2">Uncharacterized protein</fullName>
    </submittedName>
</protein>
<dbReference type="EMBL" id="LNQE01001512">
    <property type="protein sequence ID" value="KUG16147.1"/>
    <property type="molecule type" value="Genomic_DNA"/>
</dbReference>
<name>A0A0W8F6W9_9ZZZZ</name>
<evidence type="ECO:0000313" key="2">
    <source>
        <dbReference type="EMBL" id="KUG16147.1"/>
    </source>
</evidence>
<feature type="region of interest" description="Disordered" evidence="1">
    <location>
        <begin position="83"/>
        <end position="123"/>
    </location>
</feature>
<reference evidence="2" key="1">
    <citation type="journal article" date="2015" name="Proc. Natl. Acad. Sci. U.S.A.">
        <title>Networks of energetic and metabolic interactions define dynamics in microbial communities.</title>
        <authorList>
            <person name="Embree M."/>
            <person name="Liu J.K."/>
            <person name="Al-Bassam M.M."/>
            <person name="Zengler K."/>
        </authorList>
    </citation>
    <scope>NUCLEOTIDE SEQUENCE</scope>
</reference>
<dbReference type="AlphaFoldDB" id="A0A0W8F6W9"/>
<comment type="caution">
    <text evidence="2">The sequence shown here is derived from an EMBL/GenBank/DDBJ whole genome shotgun (WGS) entry which is preliminary data.</text>
</comment>
<dbReference type="SUPFAM" id="SSF46785">
    <property type="entry name" value="Winged helix' DNA-binding domain"/>
    <property type="match status" value="1"/>
</dbReference>
<proteinExistence type="predicted"/>
<dbReference type="InterPro" id="IPR036390">
    <property type="entry name" value="WH_DNA-bd_sf"/>
</dbReference>
<accession>A0A0W8F6W9</accession>
<gene>
    <name evidence="2" type="ORF">ASZ90_014190</name>
</gene>
<sequence>MGEKSEFAAKSSIAALQEKAMDIIALRPEGIYQSDLRRLLKIDSSKCSKVVARLQGSELIRRESVPASSTYLLKLSGAFVPPPADGSSNATAPSAVPAHAGPRKKKSGHEEKRKDAAGKLKGGISRVHADTQMKGYNADITAANIESDLERFIQGNADGRIKKLIDRQIDRLIDRRIFGQVNRRIQCSIGKIEDTINRKTDSSMDGKSSSPIESENDGPKDLNELDRPVGSYFDCSIEDNLGSKSEMDLDIDDRIDSNFNHNRLPGSHSHIDSYLTEIYLLYLTRATSF</sequence>
<evidence type="ECO:0000256" key="1">
    <source>
        <dbReference type="SAM" id="MobiDB-lite"/>
    </source>
</evidence>